<feature type="non-terminal residue" evidence="2">
    <location>
        <position position="131"/>
    </location>
</feature>
<gene>
    <name evidence="2" type="ORF">BINO364_LOCUS5324</name>
</gene>
<feature type="compositionally biased region" description="Acidic residues" evidence="1">
    <location>
        <begin position="93"/>
        <end position="104"/>
    </location>
</feature>
<evidence type="ECO:0000256" key="1">
    <source>
        <dbReference type="SAM" id="MobiDB-lite"/>
    </source>
</evidence>
<keyword evidence="3" id="KW-1185">Reference proteome</keyword>
<evidence type="ECO:0000313" key="3">
    <source>
        <dbReference type="Proteomes" id="UP000838878"/>
    </source>
</evidence>
<name>A0A8J9VAD1_9NEOP</name>
<feature type="compositionally biased region" description="Acidic residues" evidence="1">
    <location>
        <begin position="72"/>
        <end position="84"/>
    </location>
</feature>
<evidence type="ECO:0000313" key="2">
    <source>
        <dbReference type="EMBL" id="CAH0718918.1"/>
    </source>
</evidence>
<organism evidence="2 3">
    <name type="scientific">Brenthis ino</name>
    <name type="common">lesser marbled fritillary</name>
    <dbReference type="NCBI Taxonomy" id="405034"/>
    <lineage>
        <taxon>Eukaryota</taxon>
        <taxon>Metazoa</taxon>
        <taxon>Ecdysozoa</taxon>
        <taxon>Arthropoda</taxon>
        <taxon>Hexapoda</taxon>
        <taxon>Insecta</taxon>
        <taxon>Pterygota</taxon>
        <taxon>Neoptera</taxon>
        <taxon>Endopterygota</taxon>
        <taxon>Lepidoptera</taxon>
        <taxon>Glossata</taxon>
        <taxon>Ditrysia</taxon>
        <taxon>Papilionoidea</taxon>
        <taxon>Nymphalidae</taxon>
        <taxon>Heliconiinae</taxon>
        <taxon>Argynnini</taxon>
        <taxon>Brenthis</taxon>
    </lineage>
</organism>
<dbReference type="Proteomes" id="UP000838878">
    <property type="component" value="Chromosome 13"/>
</dbReference>
<accession>A0A8J9VAD1</accession>
<feature type="region of interest" description="Disordered" evidence="1">
    <location>
        <begin position="72"/>
        <end position="131"/>
    </location>
</feature>
<feature type="compositionally biased region" description="Low complexity" evidence="1">
    <location>
        <begin position="108"/>
        <end position="122"/>
    </location>
</feature>
<dbReference type="AlphaFoldDB" id="A0A8J9VAD1"/>
<sequence>MSFGKPTMRVTPGTSLIAVIHERNTVVCLERPAVMIECGAFAGFQWFFLKMNTRSRTRRASEVNALYEAADVFDDEESESETESVFEVQHNESDEDGSEEEQVEAVESKSSSNESESIPSTSGKRKRGRPS</sequence>
<dbReference type="EMBL" id="OV170233">
    <property type="protein sequence ID" value="CAH0718918.1"/>
    <property type="molecule type" value="Genomic_DNA"/>
</dbReference>
<protein>
    <submittedName>
        <fullName evidence="2">Uncharacterized protein</fullName>
    </submittedName>
</protein>
<proteinExistence type="predicted"/>
<reference evidence="2" key="1">
    <citation type="submission" date="2021-12" db="EMBL/GenBank/DDBJ databases">
        <authorList>
            <person name="Martin H S."/>
        </authorList>
    </citation>
    <scope>NUCLEOTIDE SEQUENCE</scope>
</reference>